<dbReference type="AlphaFoldDB" id="A0A5J5TYQ8"/>
<dbReference type="PANTHER" id="PTHR48237">
    <property type="entry name" value="GAMMA-TUBULIN COMPLEX COMPONENT"/>
    <property type="match status" value="1"/>
</dbReference>
<name>A0A5J5TYQ8_GOSBA</name>
<accession>A0A5J5TYQ8</accession>
<dbReference type="EMBL" id="CM018211">
    <property type="protein sequence ID" value="KAB2060890.1"/>
    <property type="molecule type" value="Genomic_DNA"/>
</dbReference>
<evidence type="ECO:0000313" key="1">
    <source>
        <dbReference type="EMBL" id="KAB2060890.1"/>
    </source>
</evidence>
<gene>
    <name evidence="1" type="ORF">ES319_A10G050400v1</name>
</gene>
<feature type="non-terminal residue" evidence="1">
    <location>
        <position position="1"/>
    </location>
</feature>
<organism evidence="1 2">
    <name type="scientific">Gossypium barbadense</name>
    <name type="common">Sea Island cotton</name>
    <name type="synonym">Hibiscus barbadensis</name>
    <dbReference type="NCBI Taxonomy" id="3634"/>
    <lineage>
        <taxon>Eukaryota</taxon>
        <taxon>Viridiplantae</taxon>
        <taxon>Streptophyta</taxon>
        <taxon>Embryophyta</taxon>
        <taxon>Tracheophyta</taxon>
        <taxon>Spermatophyta</taxon>
        <taxon>Magnoliopsida</taxon>
        <taxon>eudicotyledons</taxon>
        <taxon>Gunneridae</taxon>
        <taxon>Pentapetalae</taxon>
        <taxon>rosids</taxon>
        <taxon>malvids</taxon>
        <taxon>Malvales</taxon>
        <taxon>Malvaceae</taxon>
        <taxon>Malvoideae</taxon>
        <taxon>Gossypium</taxon>
    </lineage>
</organism>
<protein>
    <submittedName>
        <fullName evidence="1">Uncharacterized protein</fullName>
    </submittedName>
</protein>
<dbReference type="OrthoDB" id="1417760at2759"/>
<reference evidence="2" key="1">
    <citation type="journal article" date="2020" name="Nat. Genet.">
        <title>Genomic diversifications of five Gossypium allopolyploid species and their impact on cotton improvement.</title>
        <authorList>
            <person name="Chen Z.J."/>
            <person name="Sreedasyam A."/>
            <person name="Ando A."/>
            <person name="Song Q."/>
            <person name="De Santiago L.M."/>
            <person name="Hulse-Kemp A.M."/>
            <person name="Ding M."/>
            <person name="Ye W."/>
            <person name="Kirkbride R.C."/>
            <person name="Jenkins J."/>
            <person name="Plott C."/>
            <person name="Lovell J."/>
            <person name="Lin Y.M."/>
            <person name="Vaughn R."/>
            <person name="Liu B."/>
            <person name="Simpson S."/>
            <person name="Scheffler B.E."/>
            <person name="Wen L."/>
            <person name="Saski C.A."/>
            <person name="Grover C.E."/>
            <person name="Hu G."/>
            <person name="Conover J.L."/>
            <person name="Carlson J.W."/>
            <person name="Shu S."/>
            <person name="Boston L.B."/>
            <person name="Williams M."/>
            <person name="Peterson D.G."/>
            <person name="McGee K."/>
            <person name="Jones D.C."/>
            <person name="Wendel J.F."/>
            <person name="Stelly D.M."/>
            <person name="Grimwood J."/>
            <person name="Schmutz J."/>
        </authorList>
    </citation>
    <scope>NUCLEOTIDE SEQUENCE [LARGE SCALE GENOMIC DNA]</scope>
    <source>
        <strain evidence="2">cv. 3-79</strain>
    </source>
</reference>
<keyword evidence="2" id="KW-1185">Reference proteome</keyword>
<dbReference type="Proteomes" id="UP000327439">
    <property type="component" value="Chromosome A10"/>
</dbReference>
<sequence>EEEILGNNSIEDISWLCSLSESELDFLISLKKLAVKRAIAIGHVQLPNKFDLMVLQAPGFILMECLKEKVKDLSLIPSLVNSAAFLDYLIY</sequence>
<dbReference type="PANTHER" id="PTHR48237:SF1">
    <property type="entry name" value="SPC97_SPC98 FAMILY OF SPINDLE POLE BODY (SBP) COMPONENT"/>
    <property type="match status" value="1"/>
</dbReference>
<evidence type="ECO:0000313" key="2">
    <source>
        <dbReference type="Proteomes" id="UP000327439"/>
    </source>
</evidence>
<proteinExistence type="predicted"/>